<keyword evidence="8" id="KW-1185">Reference proteome</keyword>
<feature type="chain" id="PRO_5040133130" description="Peptidyl-prolyl cis-trans isomerase" evidence="5">
    <location>
        <begin position="29"/>
        <end position="252"/>
    </location>
</feature>
<name>A0A9R1CBM4_9BACT</name>
<dbReference type="Proteomes" id="UP000825483">
    <property type="component" value="Unassembled WGS sequence"/>
</dbReference>
<organism evidence="7 8">
    <name type="scientific">Prevotella lacticifex</name>
    <dbReference type="NCBI Taxonomy" id="2854755"/>
    <lineage>
        <taxon>Bacteria</taxon>
        <taxon>Pseudomonadati</taxon>
        <taxon>Bacteroidota</taxon>
        <taxon>Bacteroidia</taxon>
        <taxon>Bacteroidales</taxon>
        <taxon>Prevotellaceae</taxon>
        <taxon>Prevotella</taxon>
    </lineage>
</organism>
<dbReference type="EC" id="5.2.1.8" evidence="4"/>
<comment type="catalytic activity">
    <reaction evidence="1 3 4">
        <text>[protein]-peptidylproline (omega=180) = [protein]-peptidylproline (omega=0)</text>
        <dbReference type="Rhea" id="RHEA:16237"/>
        <dbReference type="Rhea" id="RHEA-COMP:10747"/>
        <dbReference type="Rhea" id="RHEA-COMP:10748"/>
        <dbReference type="ChEBI" id="CHEBI:83833"/>
        <dbReference type="ChEBI" id="CHEBI:83834"/>
        <dbReference type="EC" id="5.2.1.8"/>
    </reaction>
</comment>
<evidence type="ECO:0000256" key="1">
    <source>
        <dbReference type="ARBA" id="ARBA00000971"/>
    </source>
</evidence>
<keyword evidence="2 3" id="KW-0697">Rotamase</keyword>
<dbReference type="InterPro" id="IPR001179">
    <property type="entry name" value="PPIase_FKBP_dom"/>
</dbReference>
<evidence type="ECO:0000256" key="2">
    <source>
        <dbReference type="ARBA" id="ARBA00023110"/>
    </source>
</evidence>
<dbReference type="GeneID" id="72466406"/>
<sequence>MKTIRKYIPARNPSVVKTLAAMLMLAAAMVIVSCSENDDTVNEWENWQEKNDTYWTNIYQQAQQKIAAGDTTWKIIPCWTMTGQNATDSTRTPTLDPTDYIVVHVENKGEGTTSPLYTDSVRIHYLGRMIPSPTFSSGYVFDASYDYNEPYNLLTMRPYTASPNAFIEGFTTALLNMHKGDRWQVYIPYALAYGSSTPTSSSSSSNGVTYSSSTSTTYGIQPYSDLIFDITLVDFYKPGEKVPVAYSKKSAW</sequence>
<evidence type="ECO:0000259" key="6">
    <source>
        <dbReference type="PROSITE" id="PS50059"/>
    </source>
</evidence>
<dbReference type="RefSeq" id="WP_223925306.1">
    <property type="nucleotide sequence ID" value="NZ_BPTU01000002.1"/>
</dbReference>
<dbReference type="InterPro" id="IPR046357">
    <property type="entry name" value="PPIase_dom_sf"/>
</dbReference>
<comment type="caution">
    <text evidence="7">The sequence shown here is derived from an EMBL/GenBank/DDBJ whole genome shotgun (WGS) entry which is preliminary data.</text>
</comment>
<evidence type="ECO:0000256" key="3">
    <source>
        <dbReference type="PROSITE-ProRule" id="PRU00277"/>
    </source>
</evidence>
<evidence type="ECO:0000256" key="4">
    <source>
        <dbReference type="RuleBase" id="RU003915"/>
    </source>
</evidence>
<evidence type="ECO:0000256" key="5">
    <source>
        <dbReference type="SAM" id="SignalP"/>
    </source>
</evidence>
<evidence type="ECO:0000313" key="7">
    <source>
        <dbReference type="EMBL" id="GJG59552.1"/>
    </source>
</evidence>
<dbReference type="EMBL" id="BPUB01000002">
    <property type="protein sequence ID" value="GJG59552.1"/>
    <property type="molecule type" value="Genomic_DNA"/>
</dbReference>
<dbReference type="GO" id="GO:0003755">
    <property type="term" value="F:peptidyl-prolyl cis-trans isomerase activity"/>
    <property type="evidence" value="ECO:0007669"/>
    <property type="project" value="UniProtKB-UniRule"/>
</dbReference>
<comment type="similarity">
    <text evidence="4">Belongs to the FKBP-type PPIase family.</text>
</comment>
<gene>
    <name evidence="7" type="ORF">PRLR5076_24030</name>
</gene>
<proteinExistence type="inferred from homology"/>
<dbReference type="PROSITE" id="PS51257">
    <property type="entry name" value="PROKAR_LIPOPROTEIN"/>
    <property type="match status" value="1"/>
</dbReference>
<keyword evidence="5" id="KW-0732">Signal</keyword>
<feature type="domain" description="PPIase FKBP-type" evidence="6">
    <location>
        <begin position="118"/>
        <end position="236"/>
    </location>
</feature>
<accession>A0A9R1CBM4</accession>
<reference evidence="7" key="1">
    <citation type="journal article" date="2022" name="Int. J. Syst. Evol. Microbiol.">
        <title>Prevotella lacticifex sp. nov., isolated from the rumen of cows.</title>
        <authorList>
            <person name="Shinkai T."/>
            <person name="Ikeyama N."/>
            <person name="Kumagai M."/>
            <person name="Ohmori H."/>
            <person name="Sakamoto M."/>
            <person name="Ohkuma M."/>
            <person name="Mitsumori M."/>
        </authorList>
    </citation>
    <scope>NUCLEOTIDE SEQUENCE</scope>
    <source>
        <strain evidence="7">R5076</strain>
    </source>
</reference>
<feature type="signal peptide" evidence="5">
    <location>
        <begin position="1"/>
        <end position="28"/>
    </location>
</feature>
<protein>
    <recommendedName>
        <fullName evidence="4">Peptidyl-prolyl cis-trans isomerase</fullName>
        <ecNumber evidence="4">5.2.1.8</ecNumber>
    </recommendedName>
</protein>
<dbReference type="Gene3D" id="3.10.50.40">
    <property type="match status" value="1"/>
</dbReference>
<dbReference type="Pfam" id="PF00254">
    <property type="entry name" value="FKBP_C"/>
    <property type="match status" value="1"/>
</dbReference>
<keyword evidence="3 4" id="KW-0413">Isomerase</keyword>
<dbReference type="PROSITE" id="PS50059">
    <property type="entry name" value="FKBP_PPIASE"/>
    <property type="match status" value="1"/>
</dbReference>
<dbReference type="SUPFAM" id="SSF54534">
    <property type="entry name" value="FKBP-like"/>
    <property type="match status" value="1"/>
</dbReference>
<evidence type="ECO:0000313" key="8">
    <source>
        <dbReference type="Proteomes" id="UP000825483"/>
    </source>
</evidence>
<dbReference type="AlphaFoldDB" id="A0A9R1CBM4"/>